<organism evidence="11 12">
    <name type="scientific">Panagrolaimus davidi</name>
    <dbReference type="NCBI Taxonomy" id="227884"/>
    <lineage>
        <taxon>Eukaryota</taxon>
        <taxon>Metazoa</taxon>
        <taxon>Ecdysozoa</taxon>
        <taxon>Nematoda</taxon>
        <taxon>Chromadorea</taxon>
        <taxon>Rhabditida</taxon>
        <taxon>Tylenchina</taxon>
        <taxon>Panagrolaimomorpha</taxon>
        <taxon>Panagrolaimoidea</taxon>
        <taxon>Panagrolaimidae</taxon>
        <taxon>Panagrolaimus</taxon>
    </lineage>
</organism>
<feature type="repeat" description="Solcar" evidence="8">
    <location>
        <begin position="3"/>
        <end position="93"/>
    </location>
</feature>
<keyword evidence="7 8" id="KW-0472">Membrane</keyword>
<dbReference type="GO" id="GO:0016020">
    <property type="term" value="C:membrane"/>
    <property type="evidence" value="ECO:0007669"/>
    <property type="project" value="UniProtKB-SubCell"/>
</dbReference>
<evidence type="ECO:0000256" key="4">
    <source>
        <dbReference type="ARBA" id="ARBA00022692"/>
    </source>
</evidence>
<evidence type="ECO:0000256" key="1">
    <source>
        <dbReference type="ARBA" id="ARBA00004141"/>
    </source>
</evidence>
<evidence type="ECO:0000256" key="3">
    <source>
        <dbReference type="ARBA" id="ARBA00022448"/>
    </source>
</evidence>
<dbReference type="InterPro" id="IPR018108">
    <property type="entry name" value="MCP_transmembrane"/>
</dbReference>
<evidence type="ECO:0000313" key="12">
    <source>
        <dbReference type="WBParaSite" id="PDA_v2.g11656.t1"/>
    </source>
</evidence>
<evidence type="ECO:0000256" key="9">
    <source>
        <dbReference type="RuleBase" id="RU000488"/>
    </source>
</evidence>
<name>A0A914PAA9_9BILA</name>
<keyword evidence="11" id="KW-1185">Reference proteome</keyword>
<dbReference type="PANTHER" id="PTHR45683">
    <property type="entry name" value="MITOCHONDRIAL NICOTINAMIDE ADENINE DINUCLEOTIDE TRANSPORTER 1-RELATED-RELATED"/>
    <property type="match status" value="1"/>
</dbReference>
<proteinExistence type="inferred from homology"/>
<evidence type="ECO:0000256" key="10">
    <source>
        <dbReference type="SAM" id="Phobius"/>
    </source>
</evidence>
<sequence length="264" mass="30151">MVVSDYKQLIAGFSGGFASTVVCHPLDLLRIRYSVNDNNAALRPQYRSYLHAIKSIIKAEGFRGLYQGLTPNIIASPLAWGLYFQFYHKMHPHFNYLSNVSLPFQNLVVGCVAGASVMAISNPLWVAKTRLCLQYENETAKTYRGMIDCLKKILKEEGIRGWYRGFVPALFGTLNGAIQFAIYNFLKDWRYRTKKIPRDTPLGTMDYLVFSSASKMLSTASTYPYQVIRARLQDHHTNYNSSREVGNIYKLMNRLDFIISVNND</sequence>
<keyword evidence="6 10" id="KW-1133">Transmembrane helix</keyword>
<dbReference type="Gene3D" id="1.50.40.10">
    <property type="entry name" value="Mitochondrial carrier domain"/>
    <property type="match status" value="1"/>
</dbReference>
<protein>
    <submittedName>
        <fullName evidence="12">Uncharacterized protein</fullName>
    </submittedName>
</protein>
<dbReference type="PROSITE" id="PS50920">
    <property type="entry name" value="SOLCAR"/>
    <property type="match status" value="2"/>
</dbReference>
<dbReference type="Proteomes" id="UP000887578">
    <property type="component" value="Unplaced"/>
</dbReference>
<evidence type="ECO:0000256" key="5">
    <source>
        <dbReference type="ARBA" id="ARBA00022737"/>
    </source>
</evidence>
<feature type="transmembrane region" description="Helical" evidence="10">
    <location>
        <begin position="162"/>
        <end position="186"/>
    </location>
</feature>
<comment type="subcellular location">
    <subcellularLocation>
        <location evidence="1">Membrane</location>
        <topology evidence="1">Multi-pass membrane protein</topology>
    </subcellularLocation>
</comment>
<dbReference type="WBParaSite" id="PDA_v2.g11656.t1">
    <property type="protein sequence ID" value="PDA_v2.g11656.t1"/>
    <property type="gene ID" value="PDA_v2.g11656"/>
</dbReference>
<accession>A0A914PAA9</accession>
<keyword evidence="3 9" id="KW-0813">Transport</keyword>
<reference evidence="12" key="1">
    <citation type="submission" date="2022-11" db="UniProtKB">
        <authorList>
            <consortium name="WormBaseParasite"/>
        </authorList>
    </citation>
    <scope>IDENTIFICATION</scope>
</reference>
<dbReference type="InterPro" id="IPR044712">
    <property type="entry name" value="SLC25A32-like"/>
</dbReference>
<dbReference type="GO" id="GO:0055085">
    <property type="term" value="P:transmembrane transport"/>
    <property type="evidence" value="ECO:0007669"/>
    <property type="project" value="InterPro"/>
</dbReference>
<evidence type="ECO:0000256" key="8">
    <source>
        <dbReference type="PROSITE-ProRule" id="PRU00282"/>
    </source>
</evidence>
<keyword evidence="4 8" id="KW-0812">Transmembrane</keyword>
<evidence type="ECO:0000256" key="6">
    <source>
        <dbReference type="ARBA" id="ARBA00022989"/>
    </source>
</evidence>
<keyword evidence="5" id="KW-0677">Repeat</keyword>
<feature type="repeat" description="Solcar" evidence="8">
    <location>
        <begin position="101"/>
        <end position="189"/>
    </location>
</feature>
<evidence type="ECO:0000313" key="11">
    <source>
        <dbReference type="Proteomes" id="UP000887578"/>
    </source>
</evidence>
<dbReference type="SUPFAM" id="SSF103506">
    <property type="entry name" value="Mitochondrial carrier"/>
    <property type="match status" value="1"/>
</dbReference>
<evidence type="ECO:0000256" key="7">
    <source>
        <dbReference type="ARBA" id="ARBA00023136"/>
    </source>
</evidence>
<dbReference type="AlphaFoldDB" id="A0A914PAA9"/>
<comment type="similarity">
    <text evidence="2 9">Belongs to the mitochondrial carrier (TC 2.A.29) family.</text>
</comment>
<dbReference type="Pfam" id="PF00153">
    <property type="entry name" value="Mito_carr"/>
    <property type="match status" value="2"/>
</dbReference>
<dbReference type="GO" id="GO:0006862">
    <property type="term" value="P:nucleotide transport"/>
    <property type="evidence" value="ECO:0007669"/>
    <property type="project" value="InterPro"/>
</dbReference>
<dbReference type="InterPro" id="IPR023395">
    <property type="entry name" value="MCP_dom_sf"/>
</dbReference>
<evidence type="ECO:0000256" key="2">
    <source>
        <dbReference type="ARBA" id="ARBA00006375"/>
    </source>
</evidence>